<dbReference type="PANTHER" id="PTHR47967">
    <property type="entry name" value="OS07G0603500 PROTEIN-RELATED"/>
    <property type="match status" value="1"/>
</dbReference>
<proteinExistence type="predicted"/>
<keyword evidence="6" id="KW-1185">Reference proteome</keyword>
<dbReference type="GO" id="GO:0006508">
    <property type="term" value="P:proteolysis"/>
    <property type="evidence" value="ECO:0007669"/>
    <property type="project" value="UniProtKB-KW"/>
</dbReference>
<evidence type="ECO:0000256" key="2">
    <source>
        <dbReference type="ARBA" id="ARBA00022801"/>
    </source>
</evidence>
<dbReference type="PANTHER" id="PTHR47967:SF66">
    <property type="entry name" value="ASPARTIC PROTEINASE CDR1-RELATED"/>
    <property type="match status" value="1"/>
</dbReference>
<evidence type="ECO:0000259" key="4">
    <source>
        <dbReference type="PROSITE" id="PS51767"/>
    </source>
</evidence>
<dbReference type="GO" id="GO:0008233">
    <property type="term" value="F:peptidase activity"/>
    <property type="evidence" value="ECO:0007669"/>
    <property type="project" value="UniProtKB-KW"/>
</dbReference>
<dbReference type="AlphaFoldDB" id="A0A2P6SE70"/>
<comment type="caution">
    <text evidence="5">The sequence shown here is derived from an EMBL/GenBank/DDBJ whole genome shotgun (WGS) entry which is preliminary data.</text>
</comment>
<dbReference type="Gramene" id="PRQ56965">
    <property type="protein sequence ID" value="PRQ56965"/>
    <property type="gene ID" value="RchiOBHm_Chr1g0343081"/>
</dbReference>
<dbReference type="InterPro" id="IPR051708">
    <property type="entry name" value="Plant_Aspart_Prot_A1"/>
</dbReference>
<feature type="domain" description="Peptidase A1" evidence="4">
    <location>
        <begin position="93"/>
        <end position="119"/>
    </location>
</feature>
<organism evidence="5 6">
    <name type="scientific">Rosa chinensis</name>
    <name type="common">China rose</name>
    <dbReference type="NCBI Taxonomy" id="74649"/>
    <lineage>
        <taxon>Eukaryota</taxon>
        <taxon>Viridiplantae</taxon>
        <taxon>Streptophyta</taxon>
        <taxon>Embryophyta</taxon>
        <taxon>Tracheophyta</taxon>
        <taxon>Spermatophyta</taxon>
        <taxon>Magnoliopsida</taxon>
        <taxon>eudicotyledons</taxon>
        <taxon>Gunneridae</taxon>
        <taxon>Pentapetalae</taxon>
        <taxon>rosids</taxon>
        <taxon>fabids</taxon>
        <taxon>Rosales</taxon>
        <taxon>Rosaceae</taxon>
        <taxon>Rosoideae</taxon>
        <taxon>Rosoideae incertae sedis</taxon>
        <taxon>Rosa</taxon>
    </lineage>
</organism>
<feature type="signal peptide" evidence="3">
    <location>
        <begin position="1"/>
        <end position="24"/>
    </location>
</feature>
<dbReference type="GO" id="GO:0005576">
    <property type="term" value="C:extracellular region"/>
    <property type="evidence" value="ECO:0007669"/>
    <property type="project" value="TreeGrafter"/>
</dbReference>
<keyword evidence="2 5" id="KW-0378">Hydrolase</keyword>
<reference evidence="5 6" key="1">
    <citation type="journal article" date="2018" name="Nat. Genet.">
        <title>The Rosa genome provides new insights in the design of modern roses.</title>
        <authorList>
            <person name="Bendahmane M."/>
        </authorList>
    </citation>
    <scope>NUCLEOTIDE SEQUENCE [LARGE SCALE GENOMIC DNA]</scope>
    <source>
        <strain evidence="6">cv. Old Blush</strain>
    </source>
</reference>
<feature type="chain" id="PRO_5015173572" evidence="3">
    <location>
        <begin position="25"/>
        <end position="119"/>
    </location>
</feature>
<name>A0A2P6SE70_ROSCH</name>
<dbReference type="PROSITE" id="PS51767">
    <property type="entry name" value="PEPTIDASE_A1"/>
    <property type="match status" value="1"/>
</dbReference>
<dbReference type="EC" id="3.4.23.12" evidence="5"/>
<dbReference type="SUPFAM" id="SSF50630">
    <property type="entry name" value="Acid proteases"/>
    <property type="match status" value="1"/>
</dbReference>
<protein>
    <submittedName>
        <fullName evidence="5">Putative nepenthesin</fullName>
        <ecNumber evidence="5">3.4.23.12</ecNumber>
    </submittedName>
</protein>
<keyword evidence="3" id="KW-0732">Signal</keyword>
<evidence type="ECO:0000313" key="6">
    <source>
        <dbReference type="Proteomes" id="UP000238479"/>
    </source>
</evidence>
<accession>A0A2P6SE70</accession>
<dbReference type="STRING" id="74649.A0A2P6SE70"/>
<dbReference type="Gene3D" id="2.40.70.10">
    <property type="entry name" value="Acid Proteases"/>
    <property type="match status" value="1"/>
</dbReference>
<gene>
    <name evidence="5" type="ORF">RchiOBHm_Chr1g0343081</name>
</gene>
<dbReference type="EMBL" id="PDCK01000039">
    <property type="protein sequence ID" value="PRQ56965.1"/>
    <property type="molecule type" value="Genomic_DNA"/>
</dbReference>
<dbReference type="InterPro" id="IPR033121">
    <property type="entry name" value="PEPTIDASE_A1"/>
</dbReference>
<evidence type="ECO:0000256" key="1">
    <source>
        <dbReference type="ARBA" id="ARBA00022670"/>
    </source>
</evidence>
<dbReference type="Proteomes" id="UP000238479">
    <property type="component" value="Chromosome 1"/>
</dbReference>
<evidence type="ECO:0000256" key="3">
    <source>
        <dbReference type="SAM" id="SignalP"/>
    </source>
</evidence>
<keyword evidence="1" id="KW-0645">Protease</keyword>
<sequence>METIFRYPSLFLLAFFIHFLTVLSLTEDDHDQNPSAVFTLDMIHCDLPASPFYNPSKTHWQRLSNALRRSHHRHRFKSGKVEKTALIFSGGEYLMNISIGKLSKPFNDIVDTGSDLIWT</sequence>
<evidence type="ECO:0000313" key="5">
    <source>
        <dbReference type="EMBL" id="PRQ56965.1"/>
    </source>
</evidence>
<dbReference type="InterPro" id="IPR021109">
    <property type="entry name" value="Peptidase_aspartic_dom_sf"/>
</dbReference>